<comment type="caution">
    <text evidence="2">The sequence shown here is derived from an EMBL/GenBank/DDBJ whole genome shotgun (WGS) entry which is preliminary data.</text>
</comment>
<dbReference type="OrthoDB" id="3203775at2759"/>
<dbReference type="Proteomes" id="UP000559256">
    <property type="component" value="Unassembled WGS sequence"/>
</dbReference>
<proteinExistence type="predicted"/>
<dbReference type="EMBL" id="JAACJM010000031">
    <property type="protein sequence ID" value="KAF5364781.1"/>
    <property type="molecule type" value="Genomic_DNA"/>
</dbReference>
<accession>A0A8H5GHB8</accession>
<reference evidence="2 3" key="1">
    <citation type="journal article" date="2020" name="ISME J.">
        <title>Uncovering the hidden diversity of litter-decomposition mechanisms in mushroom-forming fungi.</title>
        <authorList>
            <person name="Floudas D."/>
            <person name="Bentzer J."/>
            <person name="Ahren D."/>
            <person name="Johansson T."/>
            <person name="Persson P."/>
            <person name="Tunlid A."/>
        </authorList>
    </citation>
    <scope>NUCLEOTIDE SEQUENCE [LARGE SCALE GENOMIC DNA]</scope>
    <source>
        <strain evidence="2 3">CBS 291.85</strain>
    </source>
</reference>
<keyword evidence="1" id="KW-0812">Transmembrane</keyword>
<feature type="transmembrane region" description="Helical" evidence="1">
    <location>
        <begin position="80"/>
        <end position="101"/>
    </location>
</feature>
<keyword evidence="3" id="KW-1185">Reference proteome</keyword>
<sequence length="202" mass="22938">MDVAIDGQVTTVGYPTYRASPSSTEKSEPNPITRRALHHRTKEWMSLISICTKPLDPPSFISLLMRIDHRSSSMNRTTLIGTWLNLMLFALVIDRALYYFCHYHTDRIFVKIVVFAALACDTAATIAECADIYFIQERGIHVAQILVLPQGEVLRAQILPAVILWLSTAMVADLLIALLLVLYYRVTDRDRTLRSSSNWQIL</sequence>
<organism evidence="2 3">
    <name type="scientific">Tetrapyrgos nigripes</name>
    <dbReference type="NCBI Taxonomy" id="182062"/>
    <lineage>
        <taxon>Eukaryota</taxon>
        <taxon>Fungi</taxon>
        <taxon>Dikarya</taxon>
        <taxon>Basidiomycota</taxon>
        <taxon>Agaricomycotina</taxon>
        <taxon>Agaricomycetes</taxon>
        <taxon>Agaricomycetidae</taxon>
        <taxon>Agaricales</taxon>
        <taxon>Marasmiineae</taxon>
        <taxon>Marasmiaceae</taxon>
        <taxon>Tetrapyrgos</taxon>
    </lineage>
</organism>
<feature type="transmembrane region" description="Helical" evidence="1">
    <location>
        <begin position="158"/>
        <end position="184"/>
    </location>
</feature>
<evidence type="ECO:0000256" key="1">
    <source>
        <dbReference type="SAM" id="Phobius"/>
    </source>
</evidence>
<name>A0A8H5GHB8_9AGAR</name>
<evidence type="ECO:0000313" key="2">
    <source>
        <dbReference type="EMBL" id="KAF5364781.1"/>
    </source>
</evidence>
<protein>
    <submittedName>
        <fullName evidence="2">Uncharacterized protein</fullName>
    </submittedName>
</protein>
<gene>
    <name evidence="2" type="ORF">D9758_009326</name>
</gene>
<keyword evidence="1" id="KW-0472">Membrane</keyword>
<feature type="transmembrane region" description="Helical" evidence="1">
    <location>
        <begin position="108"/>
        <end position="127"/>
    </location>
</feature>
<dbReference type="AlphaFoldDB" id="A0A8H5GHB8"/>
<keyword evidence="1" id="KW-1133">Transmembrane helix</keyword>
<evidence type="ECO:0000313" key="3">
    <source>
        <dbReference type="Proteomes" id="UP000559256"/>
    </source>
</evidence>